<evidence type="ECO:0000313" key="2">
    <source>
        <dbReference type="Proteomes" id="UP001056500"/>
    </source>
</evidence>
<protein>
    <submittedName>
        <fullName evidence="1">Uncharacterized protein</fullName>
    </submittedName>
</protein>
<sequence length="107" mass="12442">MKPLNTEDPLQVKQLIIREFYDLIGELPDHDHPATVQKLVRYLQGLLRIKKVVPPVVEIMTLIKQSKPTLYTASRRTISTTSNLYMVFQIDMNPALAEERMRDFMKA</sequence>
<dbReference type="RefSeq" id="WP_251874806.1">
    <property type="nucleotide sequence ID" value="NZ_CP098755.1"/>
</dbReference>
<proteinExistence type="predicted"/>
<accession>A0ABY4WM12</accession>
<organism evidence="1 2">
    <name type="scientific">Brevibacillus ruminantium</name>
    <dbReference type="NCBI Taxonomy" id="2950604"/>
    <lineage>
        <taxon>Bacteria</taxon>
        <taxon>Bacillati</taxon>
        <taxon>Bacillota</taxon>
        <taxon>Bacilli</taxon>
        <taxon>Bacillales</taxon>
        <taxon>Paenibacillaceae</taxon>
        <taxon>Brevibacillus</taxon>
    </lineage>
</organism>
<gene>
    <name evidence="1" type="ORF">NDK47_10695</name>
</gene>
<evidence type="ECO:0000313" key="1">
    <source>
        <dbReference type="EMBL" id="USG67709.1"/>
    </source>
</evidence>
<name>A0ABY4WM12_9BACL</name>
<reference evidence="1" key="1">
    <citation type="submission" date="2022-06" db="EMBL/GenBank/DDBJ databases">
        <title>Genome sequencing of Brevibacillus sp. BB3-R1.</title>
        <authorList>
            <person name="Heo J."/>
            <person name="Lee D."/>
            <person name="Won M."/>
            <person name="Han B.-H."/>
            <person name="Hong S.-B."/>
            <person name="Kwon S.-W."/>
        </authorList>
    </citation>
    <scope>NUCLEOTIDE SEQUENCE</scope>
    <source>
        <strain evidence="1">BB3-R1</strain>
    </source>
</reference>
<dbReference type="EMBL" id="CP098755">
    <property type="protein sequence ID" value="USG67709.1"/>
    <property type="molecule type" value="Genomic_DNA"/>
</dbReference>
<dbReference type="Proteomes" id="UP001056500">
    <property type="component" value="Chromosome"/>
</dbReference>
<keyword evidence="2" id="KW-1185">Reference proteome</keyword>